<keyword evidence="3" id="KW-1185">Reference proteome</keyword>
<dbReference type="AlphaFoldDB" id="A0A2P7SS26"/>
<dbReference type="InterPro" id="IPR037401">
    <property type="entry name" value="SnoaL-like"/>
</dbReference>
<sequence length="183" mass="21625">MCRMEQRLQSEVEKLLIKERLHELEMAYCRGIDRRDPELIRSIFFADAIEDHGDAWQGTGYEWVDYIFSGYLAQFEVTAHYVLNEWYKVEGDKAEGETHRISYHRRPNGEEVTAGSRTFNRYECRDGVWRIAYRGVTRDWLRESRAAPPDPSQPRHMILRPSLPGPDDVSYRELPMFGRGPIW</sequence>
<gene>
    <name evidence="2" type="ORF">C7I84_02755</name>
</gene>
<feature type="domain" description="SnoaL-like" evidence="1">
    <location>
        <begin position="16"/>
        <end position="134"/>
    </location>
</feature>
<dbReference type="Pfam" id="PF13577">
    <property type="entry name" value="SnoaL_4"/>
    <property type="match status" value="1"/>
</dbReference>
<reference evidence="2 3" key="1">
    <citation type="submission" date="2018-03" db="EMBL/GenBank/DDBJ databases">
        <title>The draft genome of Mesorhizobium sp. 6GN-30.</title>
        <authorList>
            <person name="Liu L."/>
            <person name="Li L."/>
            <person name="Wang T."/>
            <person name="Zhang X."/>
            <person name="Liang L."/>
        </authorList>
    </citation>
    <scope>NUCLEOTIDE SEQUENCE [LARGE SCALE GENOMIC DNA]</scope>
    <source>
        <strain evidence="2 3">6GN30</strain>
    </source>
</reference>
<dbReference type="InterPro" id="IPR032710">
    <property type="entry name" value="NTF2-like_dom_sf"/>
</dbReference>
<dbReference type="Proteomes" id="UP000241229">
    <property type="component" value="Unassembled WGS sequence"/>
</dbReference>
<evidence type="ECO:0000313" key="2">
    <source>
        <dbReference type="EMBL" id="PSJ65283.1"/>
    </source>
</evidence>
<organism evidence="2 3">
    <name type="scientific">Kumtagia ephedrae</name>
    <dbReference type="NCBI Taxonomy" id="2116701"/>
    <lineage>
        <taxon>Bacteria</taxon>
        <taxon>Pseudomonadati</taxon>
        <taxon>Pseudomonadota</taxon>
        <taxon>Alphaproteobacteria</taxon>
        <taxon>Hyphomicrobiales</taxon>
        <taxon>Phyllobacteriaceae</taxon>
        <taxon>Kumtagia</taxon>
    </lineage>
</organism>
<evidence type="ECO:0000313" key="3">
    <source>
        <dbReference type="Proteomes" id="UP000241229"/>
    </source>
</evidence>
<protein>
    <recommendedName>
        <fullName evidence="1">SnoaL-like domain-containing protein</fullName>
    </recommendedName>
</protein>
<dbReference type="EMBL" id="PXYK01000002">
    <property type="protein sequence ID" value="PSJ65283.1"/>
    <property type="molecule type" value="Genomic_DNA"/>
</dbReference>
<comment type="caution">
    <text evidence="2">The sequence shown here is derived from an EMBL/GenBank/DDBJ whole genome shotgun (WGS) entry which is preliminary data.</text>
</comment>
<proteinExistence type="predicted"/>
<dbReference type="Gene3D" id="3.10.450.50">
    <property type="match status" value="1"/>
</dbReference>
<name>A0A2P7SS26_9HYPH</name>
<dbReference type="OrthoDB" id="581683at2"/>
<evidence type="ECO:0000259" key="1">
    <source>
        <dbReference type="Pfam" id="PF13577"/>
    </source>
</evidence>
<accession>A0A2P7SS26</accession>
<dbReference type="SUPFAM" id="SSF54427">
    <property type="entry name" value="NTF2-like"/>
    <property type="match status" value="1"/>
</dbReference>